<dbReference type="Gene3D" id="3.40.50.720">
    <property type="entry name" value="NAD(P)-binding Rossmann-like Domain"/>
    <property type="match status" value="1"/>
</dbReference>
<dbReference type="InterPro" id="IPR036291">
    <property type="entry name" value="NAD(P)-bd_dom_sf"/>
</dbReference>
<dbReference type="SUPFAM" id="SSF51735">
    <property type="entry name" value="NAD(P)-binding Rossmann-fold domains"/>
    <property type="match status" value="1"/>
</dbReference>
<dbReference type="OrthoDB" id="2102561at2759"/>
<keyword evidence="2" id="KW-0560">Oxidoreductase</keyword>
<dbReference type="EMBL" id="CM010720">
    <property type="protein sequence ID" value="RZC64647.1"/>
    <property type="molecule type" value="Genomic_DNA"/>
</dbReference>
<evidence type="ECO:0000313" key="4">
    <source>
        <dbReference type="EMBL" id="RZC64647.1"/>
    </source>
</evidence>
<dbReference type="GO" id="GO:0005783">
    <property type="term" value="C:endoplasmic reticulum"/>
    <property type="evidence" value="ECO:0007669"/>
    <property type="project" value="TreeGrafter"/>
</dbReference>
<proteinExistence type="inferred from homology"/>
<dbReference type="InterPro" id="IPR002347">
    <property type="entry name" value="SDR_fam"/>
</dbReference>
<evidence type="ECO:0000256" key="3">
    <source>
        <dbReference type="RuleBase" id="RU000363"/>
    </source>
</evidence>
<dbReference type="STRING" id="3469.A0A4Y7JVB0"/>
<name>A0A4Y7JVB0_PAPSO</name>
<organism evidence="4 5">
    <name type="scientific">Papaver somniferum</name>
    <name type="common">Opium poppy</name>
    <dbReference type="NCBI Taxonomy" id="3469"/>
    <lineage>
        <taxon>Eukaryota</taxon>
        <taxon>Viridiplantae</taxon>
        <taxon>Streptophyta</taxon>
        <taxon>Embryophyta</taxon>
        <taxon>Tracheophyta</taxon>
        <taxon>Spermatophyta</taxon>
        <taxon>Magnoliopsida</taxon>
        <taxon>Ranunculales</taxon>
        <taxon>Papaveraceae</taxon>
        <taxon>Papaveroideae</taxon>
        <taxon>Papaver</taxon>
    </lineage>
</organism>
<dbReference type="GO" id="GO:0016491">
    <property type="term" value="F:oxidoreductase activity"/>
    <property type="evidence" value="ECO:0007669"/>
    <property type="project" value="UniProtKB-KW"/>
</dbReference>
<dbReference type="PRINTS" id="PR00080">
    <property type="entry name" value="SDRFAMILY"/>
</dbReference>
<dbReference type="OMA" id="KEDHCDV"/>
<protein>
    <submittedName>
        <fullName evidence="4">Uncharacterized protein</fullName>
    </submittedName>
</protein>
<reference evidence="4 5" key="1">
    <citation type="journal article" date="2018" name="Science">
        <title>The opium poppy genome and morphinan production.</title>
        <authorList>
            <person name="Guo L."/>
            <person name="Winzer T."/>
            <person name="Yang X."/>
            <person name="Li Y."/>
            <person name="Ning Z."/>
            <person name="He Z."/>
            <person name="Teodor R."/>
            <person name="Lu Y."/>
            <person name="Bowser T.A."/>
            <person name="Graham I.A."/>
            <person name="Ye K."/>
        </authorList>
    </citation>
    <scope>NUCLEOTIDE SEQUENCE [LARGE SCALE GENOMIC DNA]</scope>
    <source>
        <strain evidence="5">cv. HN1</strain>
        <tissue evidence="4">Leaves</tissue>
    </source>
</reference>
<dbReference type="Proteomes" id="UP000316621">
    <property type="component" value="Chromosome 6"/>
</dbReference>
<sequence>MGASISSKEQPVVLITGCSEGGIGNCLARAFANQNCIVIATSRSLSSMRDLQGEDQNKFFLQELDVVNEESINKVVNFAIEKFGRIDILVNNAGIHCVGPLVEIPLSAIENTFNTNVYGPMRMVQAVVPHMIPRRKGKIVNVGSVAALAPGPWAGAYAATKCAIHSLSDTLRIELRVFGISVTTVVPGAIKSNFGNASETSYNQLPEWKFYKAFADAIRSRTTLSQGPKSTPGEELAKKTVAAVLKKNPPAWFSYGRLSFVSAILYHLPLCIRDFILRMAMKA</sequence>
<accession>A0A4Y7JVB0</accession>
<dbReference type="AlphaFoldDB" id="A0A4Y7JVB0"/>
<dbReference type="PRINTS" id="PR00081">
    <property type="entry name" value="GDHRDH"/>
</dbReference>
<dbReference type="FunFam" id="3.40.50.720:FF:000261">
    <property type="entry name" value="NADPH-dependent 1-acyldihydroxyacetone phosphate reductase"/>
    <property type="match status" value="1"/>
</dbReference>
<evidence type="ECO:0000256" key="1">
    <source>
        <dbReference type="ARBA" id="ARBA00006484"/>
    </source>
</evidence>
<dbReference type="Gramene" id="RZC64647">
    <property type="protein sequence ID" value="RZC64647"/>
    <property type="gene ID" value="C5167_008336"/>
</dbReference>
<evidence type="ECO:0000313" key="5">
    <source>
        <dbReference type="Proteomes" id="UP000316621"/>
    </source>
</evidence>
<dbReference type="PANTHER" id="PTHR44169:SF6">
    <property type="entry name" value="NADPH-DEPENDENT 1-ACYLDIHYDROXYACETONE PHOSPHATE REDUCTASE"/>
    <property type="match status" value="1"/>
</dbReference>
<keyword evidence="5" id="KW-1185">Reference proteome</keyword>
<dbReference type="CDD" id="cd05374">
    <property type="entry name" value="17beta-HSD-like_SDR_c"/>
    <property type="match status" value="1"/>
</dbReference>
<evidence type="ECO:0000256" key="2">
    <source>
        <dbReference type="ARBA" id="ARBA00023002"/>
    </source>
</evidence>
<dbReference type="PANTHER" id="PTHR44169">
    <property type="entry name" value="NADPH-DEPENDENT 1-ACYLDIHYDROXYACETONE PHOSPHATE REDUCTASE"/>
    <property type="match status" value="1"/>
</dbReference>
<comment type="similarity">
    <text evidence="1 3">Belongs to the short-chain dehydrogenases/reductases (SDR) family.</text>
</comment>
<dbReference type="Pfam" id="PF00106">
    <property type="entry name" value="adh_short"/>
    <property type="match status" value="1"/>
</dbReference>
<gene>
    <name evidence="4" type="ORF">C5167_008336</name>
</gene>